<dbReference type="InterPro" id="IPR005111">
    <property type="entry name" value="MoeA_C_domain_IV"/>
</dbReference>
<dbReference type="PROSITE" id="PS01079">
    <property type="entry name" value="MOCF_BIOSYNTHESIS_2"/>
    <property type="match status" value="1"/>
</dbReference>
<dbReference type="InterPro" id="IPR038987">
    <property type="entry name" value="MoeA-like"/>
</dbReference>
<protein>
    <recommendedName>
        <fullName evidence="6">Molybdopterin molybdenumtransferase</fullName>
        <ecNumber evidence="6">2.10.1.1</ecNumber>
    </recommendedName>
</protein>
<dbReference type="RefSeq" id="WP_015028853.1">
    <property type="nucleotide sequence ID" value="NZ_JBBEOH010000009.1"/>
</dbReference>
<evidence type="ECO:0000256" key="3">
    <source>
        <dbReference type="ARBA" id="ARBA00010763"/>
    </source>
</evidence>
<keyword evidence="6" id="KW-0479">Metal-binding</keyword>
<dbReference type="InterPro" id="IPR036688">
    <property type="entry name" value="MoeA_C_domain_IV_sf"/>
</dbReference>
<sequence>MNLVLFYQIFSEKYGNLLTIKNVDKAEKKVLYEYMITVEQAEQIILENTIQIPAEKVGINDALGRILAEDLCADRDFPPFNRVTMDGIAIRFEQWRSGQTAFSIEATAAAGNPEKTLGNNQNCIEVMTGAMLPVNTDTVIRYEDLSIKDKVATITVDNLLVGQNIHLQGSDRKNGDIIVPKGRKISAAEIGVAATIGKAEILVQRKLRAVVISTGEEIVSITETPLPHQIRTSNGYALQACLKNWGLETENVLLPDDQAIIESKIAEFMETFDVLILSGGVSAGKFDFVPQALENQGVKKLFHKVSQRPGKPFWFGKSAKGSSIFALPGNPVSTFMCLNRYFKKWLDASQGIENEQLMAELAEDFTFKPELTFFLQVKLSYSLTGKILASPVEGHGSGDLANLVEADAFLELPLERSFFNKGEVFKVFMYR</sequence>
<reference evidence="8 9" key="1">
    <citation type="submission" date="2011-07" db="EMBL/GenBank/DDBJ databases">
        <title>The complete genome of chromosome of Emticicia oligotrophica DSM 17448.</title>
        <authorList>
            <consortium name="US DOE Joint Genome Institute (JGI-PGF)"/>
            <person name="Lucas S."/>
            <person name="Han J."/>
            <person name="Lapidus A."/>
            <person name="Bruce D."/>
            <person name="Goodwin L."/>
            <person name="Pitluck S."/>
            <person name="Peters L."/>
            <person name="Kyrpides N."/>
            <person name="Mavromatis K."/>
            <person name="Ivanova N."/>
            <person name="Ovchinnikova G."/>
            <person name="Teshima H."/>
            <person name="Detter J.C."/>
            <person name="Tapia R."/>
            <person name="Han C."/>
            <person name="Land M."/>
            <person name="Hauser L."/>
            <person name="Markowitz V."/>
            <person name="Cheng J.-F."/>
            <person name="Hugenholtz P."/>
            <person name="Woyke T."/>
            <person name="Wu D."/>
            <person name="Tindall B."/>
            <person name="Pomrenke H."/>
            <person name="Brambilla E."/>
            <person name="Klenk H.-P."/>
            <person name="Eisen J.A."/>
        </authorList>
    </citation>
    <scope>NUCLEOTIDE SEQUENCE [LARGE SCALE GENOMIC DNA]</scope>
    <source>
        <strain evidence="8 9">DSM 17448</strain>
    </source>
</reference>
<keyword evidence="6" id="KW-0460">Magnesium</keyword>
<dbReference type="EC" id="2.10.1.1" evidence="6"/>
<dbReference type="SMART" id="SM00852">
    <property type="entry name" value="MoCF_biosynth"/>
    <property type="match status" value="1"/>
</dbReference>
<comment type="cofactor">
    <cofactor evidence="6">
        <name>Mg(2+)</name>
        <dbReference type="ChEBI" id="CHEBI:18420"/>
    </cofactor>
</comment>
<dbReference type="NCBIfam" id="TIGR00177">
    <property type="entry name" value="molyb_syn"/>
    <property type="match status" value="1"/>
</dbReference>
<comment type="similarity">
    <text evidence="3 6">Belongs to the MoeA family.</text>
</comment>
<dbReference type="InterPro" id="IPR036135">
    <property type="entry name" value="MoeA_linker/N_sf"/>
</dbReference>
<comment type="catalytic activity">
    <reaction evidence="5">
        <text>adenylyl-molybdopterin + molybdate = Mo-molybdopterin + AMP + H(+)</text>
        <dbReference type="Rhea" id="RHEA:35047"/>
        <dbReference type="ChEBI" id="CHEBI:15378"/>
        <dbReference type="ChEBI" id="CHEBI:36264"/>
        <dbReference type="ChEBI" id="CHEBI:62727"/>
        <dbReference type="ChEBI" id="CHEBI:71302"/>
        <dbReference type="ChEBI" id="CHEBI:456215"/>
        <dbReference type="EC" id="2.10.1.1"/>
    </reaction>
</comment>
<evidence type="ECO:0000256" key="2">
    <source>
        <dbReference type="ARBA" id="ARBA00005046"/>
    </source>
</evidence>
<accession>A0ABN4ALR3</accession>
<dbReference type="InterPro" id="IPR008284">
    <property type="entry name" value="MoCF_biosynth_CS"/>
</dbReference>
<dbReference type="CDD" id="cd00887">
    <property type="entry name" value="MoeA"/>
    <property type="match status" value="1"/>
</dbReference>
<dbReference type="SUPFAM" id="SSF53218">
    <property type="entry name" value="Molybdenum cofactor biosynthesis proteins"/>
    <property type="match status" value="1"/>
</dbReference>
<dbReference type="Pfam" id="PF00994">
    <property type="entry name" value="MoCF_biosynth"/>
    <property type="match status" value="1"/>
</dbReference>
<dbReference type="Gene3D" id="2.170.190.11">
    <property type="entry name" value="Molybdopterin biosynthesis moea protein, domain 3"/>
    <property type="match status" value="1"/>
</dbReference>
<keyword evidence="6" id="KW-0808">Transferase</keyword>
<evidence type="ECO:0000256" key="4">
    <source>
        <dbReference type="ARBA" id="ARBA00023150"/>
    </source>
</evidence>
<dbReference type="Pfam" id="PF03453">
    <property type="entry name" value="MoeA_N"/>
    <property type="match status" value="1"/>
</dbReference>
<name>A0ABN4ALR3_EMTOG</name>
<evidence type="ECO:0000259" key="7">
    <source>
        <dbReference type="SMART" id="SM00852"/>
    </source>
</evidence>
<evidence type="ECO:0000256" key="5">
    <source>
        <dbReference type="ARBA" id="ARBA00047317"/>
    </source>
</evidence>
<gene>
    <name evidence="8" type="ordered locus">Emtol_2016</name>
</gene>
<feature type="domain" description="MoaB/Mog" evidence="7">
    <location>
        <begin position="210"/>
        <end position="349"/>
    </location>
</feature>
<keyword evidence="9" id="KW-1185">Reference proteome</keyword>
<proteinExistence type="inferred from homology"/>
<keyword evidence="4 6" id="KW-0501">Molybdenum cofactor biosynthesis</keyword>
<dbReference type="Gene3D" id="3.40.980.10">
    <property type="entry name" value="MoaB/Mog-like domain"/>
    <property type="match status" value="1"/>
</dbReference>
<keyword evidence="6" id="KW-0500">Molybdenum</keyword>
<organism evidence="8 9">
    <name type="scientific">Emticicia oligotrophica (strain DSM 17448 / CIP 109782 / MTCC 6937 / GPTSA100-15)</name>
    <dbReference type="NCBI Taxonomy" id="929562"/>
    <lineage>
        <taxon>Bacteria</taxon>
        <taxon>Pseudomonadati</taxon>
        <taxon>Bacteroidota</taxon>
        <taxon>Cytophagia</taxon>
        <taxon>Cytophagales</taxon>
        <taxon>Leadbetterellaceae</taxon>
        <taxon>Emticicia</taxon>
    </lineage>
</organism>
<evidence type="ECO:0000256" key="6">
    <source>
        <dbReference type="RuleBase" id="RU365090"/>
    </source>
</evidence>
<dbReference type="InterPro" id="IPR005110">
    <property type="entry name" value="MoeA_linker/N"/>
</dbReference>
<evidence type="ECO:0000256" key="1">
    <source>
        <dbReference type="ARBA" id="ARBA00002901"/>
    </source>
</evidence>
<dbReference type="SUPFAM" id="SSF63882">
    <property type="entry name" value="MoeA N-terminal region -like"/>
    <property type="match status" value="1"/>
</dbReference>
<evidence type="ECO:0000313" key="8">
    <source>
        <dbReference type="EMBL" id="AFK03155.1"/>
    </source>
</evidence>
<dbReference type="InterPro" id="IPR036425">
    <property type="entry name" value="MoaB/Mog-like_dom_sf"/>
</dbReference>
<dbReference type="EMBL" id="CP002961">
    <property type="protein sequence ID" value="AFK03155.1"/>
    <property type="molecule type" value="Genomic_DNA"/>
</dbReference>
<dbReference type="Proteomes" id="UP000002875">
    <property type="component" value="Chromosome"/>
</dbReference>
<comment type="function">
    <text evidence="1 6">Catalyzes the insertion of molybdate into adenylated molybdopterin with the concomitant release of AMP.</text>
</comment>
<comment type="pathway">
    <text evidence="2 6">Cofactor biosynthesis; molybdopterin biosynthesis.</text>
</comment>
<dbReference type="Gene3D" id="3.90.105.10">
    <property type="entry name" value="Molybdopterin biosynthesis moea protein, domain 2"/>
    <property type="match status" value="1"/>
</dbReference>
<dbReference type="Gene3D" id="2.40.340.10">
    <property type="entry name" value="MoeA, C-terminal, domain IV"/>
    <property type="match status" value="1"/>
</dbReference>
<dbReference type="SUPFAM" id="SSF63867">
    <property type="entry name" value="MoeA C-terminal domain-like"/>
    <property type="match status" value="1"/>
</dbReference>
<dbReference type="Pfam" id="PF03454">
    <property type="entry name" value="MoeA_C"/>
    <property type="match status" value="1"/>
</dbReference>
<evidence type="ECO:0000313" key="9">
    <source>
        <dbReference type="Proteomes" id="UP000002875"/>
    </source>
</evidence>
<dbReference type="PANTHER" id="PTHR10192:SF5">
    <property type="entry name" value="GEPHYRIN"/>
    <property type="match status" value="1"/>
</dbReference>
<dbReference type="InterPro" id="IPR001453">
    <property type="entry name" value="MoaB/Mog_dom"/>
</dbReference>
<dbReference type="PANTHER" id="PTHR10192">
    <property type="entry name" value="MOLYBDOPTERIN BIOSYNTHESIS PROTEIN"/>
    <property type="match status" value="1"/>
</dbReference>